<evidence type="ECO:0000259" key="1">
    <source>
        <dbReference type="Pfam" id="PF10551"/>
    </source>
</evidence>
<evidence type="ECO:0008006" key="5">
    <source>
        <dbReference type="Google" id="ProtNLM"/>
    </source>
</evidence>
<comment type="caution">
    <text evidence="3">The sequence shown here is derived from an EMBL/GenBank/DDBJ whole genome shotgun (WGS) entry which is preliminary data.</text>
</comment>
<feature type="domain" description="FAR1-related sequence 11-like HTH-like" evidence="2">
    <location>
        <begin position="163"/>
        <end position="214"/>
    </location>
</feature>
<reference evidence="3 4" key="1">
    <citation type="submission" date="2024-01" db="EMBL/GenBank/DDBJ databases">
        <title>A telomere-to-telomere, gap-free genome of sweet tea (Lithocarpus litseifolius).</title>
        <authorList>
            <person name="Zhou J."/>
        </authorList>
    </citation>
    <scope>NUCLEOTIDE SEQUENCE [LARGE SCALE GENOMIC DNA]</scope>
    <source>
        <strain evidence="3">Zhou-2022a</strain>
        <tissue evidence="3">Leaf</tissue>
    </source>
</reference>
<protein>
    <recommendedName>
        <fullName evidence="5">Protein FAR1-RELATED SEQUENCE</fullName>
    </recommendedName>
</protein>
<dbReference type="Pfam" id="PF10551">
    <property type="entry name" value="MULE"/>
    <property type="match status" value="1"/>
</dbReference>
<feature type="domain" description="MULE transposase" evidence="1">
    <location>
        <begin position="271"/>
        <end position="320"/>
    </location>
</feature>
<dbReference type="PANTHER" id="PTHR47718:SF9">
    <property type="entry name" value="PROTEIN FAR1-RELATED SEQUENCE"/>
    <property type="match status" value="1"/>
</dbReference>
<evidence type="ECO:0000313" key="4">
    <source>
        <dbReference type="Proteomes" id="UP001459277"/>
    </source>
</evidence>
<sequence>MDGDVIAKDCFDLNEPLHEASMDENVVASESHNFAPKYCFDLNEPLQEAPMDDNVDASETHQFVPMNCFDLNELSQEDKMGVSEEHEDINSIENEFEPFVGQCFPSEEEAFIFYKNYANRYGFTIRKGHTEKKKMRNSKQPLKIVDPSKEQRNMRFLLANQVITINDEKRIFLLKEAELLIREVMRVMELERHLKHGQLPFFQRDIRNFYVKMRRKNAKNDAMDLLQFCKVAKEENSRFQYAFTTDEENKLEHIVWSPTHCFDWYQKYGDVVVFYTTCKVNAYDMSFGIFVGVNNHGKTILFGCALLRNETTSAFRWLMKIHSLSYKFVQLFFKFYLIN</sequence>
<evidence type="ECO:0000313" key="3">
    <source>
        <dbReference type="EMBL" id="KAL0015375.1"/>
    </source>
</evidence>
<gene>
    <name evidence="3" type="ORF">SO802_002444</name>
</gene>
<dbReference type="InterPro" id="IPR018289">
    <property type="entry name" value="MULE_transposase_dom"/>
</dbReference>
<dbReference type="Pfam" id="PF26175">
    <property type="entry name" value="HTH_FAR1"/>
    <property type="match status" value="1"/>
</dbReference>
<dbReference type="Proteomes" id="UP001459277">
    <property type="component" value="Unassembled WGS sequence"/>
</dbReference>
<name>A0AAW2DX87_9ROSI</name>
<dbReference type="AlphaFoldDB" id="A0AAW2DX87"/>
<proteinExistence type="predicted"/>
<evidence type="ECO:0000259" key="2">
    <source>
        <dbReference type="Pfam" id="PF26175"/>
    </source>
</evidence>
<accession>A0AAW2DX87</accession>
<dbReference type="PANTHER" id="PTHR47718">
    <property type="entry name" value="OS01G0519700 PROTEIN"/>
    <property type="match status" value="1"/>
</dbReference>
<organism evidence="3 4">
    <name type="scientific">Lithocarpus litseifolius</name>
    <dbReference type="NCBI Taxonomy" id="425828"/>
    <lineage>
        <taxon>Eukaryota</taxon>
        <taxon>Viridiplantae</taxon>
        <taxon>Streptophyta</taxon>
        <taxon>Embryophyta</taxon>
        <taxon>Tracheophyta</taxon>
        <taxon>Spermatophyta</taxon>
        <taxon>Magnoliopsida</taxon>
        <taxon>eudicotyledons</taxon>
        <taxon>Gunneridae</taxon>
        <taxon>Pentapetalae</taxon>
        <taxon>rosids</taxon>
        <taxon>fabids</taxon>
        <taxon>Fagales</taxon>
        <taxon>Fagaceae</taxon>
        <taxon>Lithocarpus</taxon>
    </lineage>
</organism>
<dbReference type="EMBL" id="JAZDWU010000001">
    <property type="protein sequence ID" value="KAL0015375.1"/>
    <property type="molecule type" value="Genomic_DNA"/>
</dbReference>
<keyword evidence="4" id="KW-1185">Reference proteome</keyword>
<dbReference type="InterPro" id="IPR058778">
    <property type="entry name" value="HTH_FAR1-11-like"/>
</dbReference>